<evidence type="ECO:0000313" key="2">
    <source>
        <dbReference type="EMBL" id="JAA68997.1"/>
    </source>
</evidence>
<organism evidence="2">
    <name type="scientific">Ixodes ricinus</name>
    <name type="common">Common tick</name>
    <name type="synonym">Acarus ricinus</name>
    <dbReference type="NCBI Taxonomy" id="34613"/>
    <lineage>
        <taxon>Eukaryota</taxon>
        <taxon>Metazoa</taxon>
        <taxon>Ecdysozoa</taxon>
        <taxon>Arthropoda</taxon>
        <taxon>Chelicerata</taxon>
        <taxon>Arachnida</taxon>
        <taxon>Acari</taxon>
        <taxon>Parasitiformes</taxon>
        <taxon>Ixodida</taxon>
        <taxon>Ixodoidea</taxon>
        <taxon>Ixodidae</taxon>
        <taxon>Ixodinae</taxon>
        <taxon>Ixodes</taxon>
    </lineage>
</organism>
<dbReference type="AlphaFoldDB" id="A0A0K8RCU6"/>
<dbReference type="EMBL" id="GADI01004811">
    <property type="protein sequence ID" value="JAA68997.1"/>
    <property type="molecule type" value="mRNA"/>
</dbReference>
<name>A0A0K8RCU6_IXORI</name>
<evidence type="ECO:0000256" key="1">
    <source>
        <dbReference type="SAM" id="MobiDB-lite"/>
    </source>
</evidence>
<feature type="region of interest" description="Disordered" evidence="1">
    <location>
        <begin position="33"/>
        <end position="67"/>
    </location>
</feature>
<sequence length="103" mass="11752">MADSVAWSPGSRRPTNVYFFTCSSRASRLQAARKKYLEQTTTNKNAGSANTRDKLKRQRRLADRPSSHSAALLRRYLTKTVPTTGWRAEWNMPARPLWTLAVL</sequence>
<feature type="compositionally biased region" description="Polar residues" evidence="1">
    <location>
        <begin position="38"/>
        <end position="50"/>
    </location>
</feature>
<protein>
    <submittedName>
        <fullName evidence="2">Uncharacterized protein</fullName>
    </submittedName>
</protein>
<proteinExistence type="evidence at transcript level"/>
<reference evidence="2" key="1">
    <citation type="submission" date="2012-12" db="EMBL/GenBank/DDBJ databases">
        <title>Identification and characterization of a phenylalanine ammonia-lyase gene family in Isatis indigotica Fort.</title>
        <authorList>
            <person name="Liu Q."/>
            <person name="Chen J."/>
            <person name="Zhou X."/>
            <person name="Di P."/>
            <person name="Xiao Y."/>
            <person name="Xuan H."/>
            <person name="Zhang L."/>
            <person name="Chen W."/>
        </authorList>
    </citation>
    <scope>NUCLEOTIDE SEQUENCE</scope>
    <source>
        <tissue evidence="2">Salivary gland</tissue>
    </source>
</reference>
<accession>A0A0K8RCU6</accession>